<feature type="transmembrane region" description="Helical" evidence="1">
    <location>
        <begin position="149"/>
        <end position="169"/>
    </location>
</feature>
<sequence length="226" mass="26387">MEQFCKFCGKPLVDGKCDCDDYIRTDKRNQYFLIVESLLLLFKNFFKKPLENSKQTAKELIIPVTVILFGIHFLILFCYSSVNFGLKAGIFIVLSFIIVHAFIISSISIIAKKFDPKIHFYYVLYSSCTATIPSTILIIVSFIISYFYIPLAILLLFIAFISWILLSYTITQEFILFDKNYVFWIYLLLITLFLIIDSYFMKYAVSSAIKYYLNHLSISDLFNYMA</sequence>
<accession>A0A1I6IKI1</accession>
<evidence type="ECO:0008006" key="4">
    <source>
        <dbReference type="Google" id="ProtNLM"/>
    </source>
</evidence>
<name>A0A1I6IKI1_9FIRM</name>
<reference evidence="2 3" key="1">
    <citation type="submission" date="2016-10" db="EMBL/GenBank/DDBJ databases">
        <authorList>
            <person name="de Groot N.N."/>
        </authorList>
    </citation>
    <scope>NUCLEOTIDE SEQUENCE [LARGE SCALE GENOMIC DNA]</scope>
    <source>
        <strain evidence="2 3">743A</strain>
    </source>
</reference>
<keyword evidence="1" id="KW-0812">Transmembrane</keyword>
<evidence type="ECO:0000256" key="1">
    <source>
        <dbReference type="SAM" id="Phobius"/>
    </source>
</evidence>
<dbReference type="EMBL" id="FOYZ01000003">
    <property type="protein sequence ID" value="SFR67184.1"/>
    <property type="molecule type" value="Genomic_DNA"/>
</dbReference>
<feature type="transmembrane region" description="Helical" evidence="1">
    <location>
        <begin position="88"/>
        <end position="110"/>
    </location>
</feature>
<keyword evidence="1" id="KW-1133">Transmembrane helix</keyword>
<keyword evidence="1" id="KW-0472">Membrane</keyword>
<feature type="transmembrane region" description="Helical" evidence="1">
    <location>
        <begin position="60"/>
        <end position="82"/>
    </location>
</feature>
<feature type="transmembrane region" description="Helical" evidence="1">
    <location>
        <begin position="122"/>
        <end position="143"/>
    </location>
</feature>
<proteinExistence type="predicted"/>
<feature type="transmembrane region" description="Helical" evidence="1">
    <location>
        <begin position="181"/>
        <end position="201"/>
    </location>
</feature>
<dbReference type="Proteomes" id="UP000199659">
    <property type="component" value="Unassembled WGS sequence"/>
</dbReference>
<dbReference type="RefSeq" id="WP_092559454.1">
    <property type="nucleotide sequence ID" value="NZ_FOYZ01000003.1"/>
</dbReference>
<dbReference type="AlphaFoldDB" id="A0A1I6IKI1"/>
<gene>
    <name evidence="2" type="ORF">SAMN05661086_00838</name>
</gene>
<dbReference type="STRING" id="37658.SAMN05661086_00838"/>
<keyword evidence="3" id="KW-1185">Reference proteome</keyword>
<evidence type="ECO:0000313" key="3">
    <source>
        <dbReference type="Proteomes" id="UP000199659"/>
    </source>
</evidence>
<evidence type="ECO:0000313" key="2">
    <source>
        <dbReference type="EMBL" id="SFR67184.1"/>
    </source>
</evidence>
<organism evidence="2 3">
    <name type="scientific">Anaeromicropila populeti</name>
    <dbReference type="NCBI Taxonomy" id="37658"/>
    <lineage>
        <taxon>Bacteria</taxon>
        <taxon>Bacillati</taxon>
        <taxon>Bacillota</taxon>
        <taxon>Clostridia</taxon>
        <taxon>Lachnospirales</taxon>
        <taxon>Lachnospiraceae</taxon>
        <taxon>Anaeromicropila</taxon>
    </lineage>
</organism>
<protein>
    <recommendedName>
        <fullName evidence="4">Yip1 domain-containing protein</fullName>
    </recommendedName>
</protein>